<comment type="subcellular location">
    <subcellularLocation>
        <location evidence="1">Secreted</location>
    </subcellularLocation>
</comment>
<evidence type="ECO:0000256" key="1">
    <source>
        <dbReference type="ARBA" id="ARBA00004613"/>
    </source>
</evidence>
<reference evidence="7 8" key="1">
    <citation type="journal article" date="2019" name="PLoS Biol.">
        <title>Sex chromosomes control vertical transmission of feminizing Wolbachia symbionts in an isopod.</title>
        <authorList>
            <person name="Becking T."/>
            <person name="Chebbi M.A."/>
            <person name="Giraud I."/>
            <person name="Moumen B."/>
            <person name="Laverre T."/>
            <person name="Caubet Y."/>
            <person name="Peccoud J."/>
            <person name="Gilbert C."/>
            <person name="Cordaux R."/>
        </authorList>
    </citation>
    <scope>NUCLEOTIDE SEQUENCE [LARGE SCALE GENOMIC DNA]</scope>
    <source>
        <strain evidence="7">ANa2</strain>
        <tissue evidence="7">Whole body excluding digestive tract and cuticle</tissue>
    </source>
</reference>
<dbReference type="InterPro" id="IPR009003">
    <property type="entry name" value="Peptidase_S1_PA"/>
</dbReference>
<sequence length="111" mass="12738">SGAYFNPKYNKHFSQLSFASTNNLPNKCGVSKFVKTPWTLKIIGGREAPRDKWPWQVAILNRFKEVFCGGTLVAAQWILTAAHCLRKRLYVRLAEHDLAIREGPEMEYKVI</sequence>
<dbReference type="PANTHER" id="PTHR24264">
    <property type="entry name" value="TRYPSIN-RELATED"/>
    <property type="match status" value="1"/>
</dbReference>
<comment type="caution">
    <text evidence="7">The sequence shown here is derived from an EMBL/GenBank/DDBJ whole genome shotgun (WGS) entry which is preliminary data.</text>
</comment>
<keyword evidence="3" id="KW-0645">Protease</keyword>
<dbReference type="AlphaFoldDB" id="A0A5N5TFA0"/>
<evidence type="ECO:0000313" key="7">
    <source>
        <dbReference type="EMBL" id="KAB7503610.1"/>
    </source>
</evidence>
<feature type="non-terminal residue" evidence="7">
    <location>
        <position position="111"/>
    </location>
</feature>
<name>A0A5N5TFA0_9CRUS</name>
<dbReference type="OrthoDB" id="10004439at2759"/>
<feature type="domain" description="Peptidase S1" evidence="6">
    <location>
        <begin position="42"/>
        <end position="111"/>
    </location>
</feature>
<dbReference type="GO" id="GO:0005615">
    <property type="term" value="C:extracellular space"/>
    <property type="evidence" value="ECO:0007669"/>
    <property type="project" value="TreeGrafter"/>
</dbReference>
<dbReference type="InterPro" id="IPR001254">
    <property type="entry name" value="Trypsin_dom"/>
</dbReference>
<dbReference type="InterPro" id="IPR050127">
    <property type="entry name" value="Serine_Proteases_S1"/>
</dbReference>
<dbReference type="PROSITE" id="PS50240">
    <property type="entry name" value="TRYPSIN_DOM"/>
    <property type="match status" value="1"/>
</dbReference>
<gene>
    <name evidence="7" type="primary">TRYP_6</name>
    <name evidence="7" type="ORF">Anas_02218</name>
</gene>
<evidence type="ECO:0000259" key="6">
    <source>
        <dbReference type="PROSITE" id="PS50240"/>
    </source>
</evidence>
<keyword evidence="4" id="KW-0378">Hydrolase</keyword>
<dbReference type="GO" id="GO:0004252">
    <property type="term" value="F:serine-type endopeptidase activity"/>
    <property type="evidence" value="ECO:0007669"/>
    <property type="project" value="InterPro"/>
</dbReference>
<evidence type="ECO:0000256" key="4">
    <source>
        <dbReference type="ARBA" id="ARBA00022801"/>
    </source>
</evidence>
<dbReference type="Proteomes" id="UP000326759">
    <property type="component" value="Unassembled WGS sequence"/>
</dbReference>
<organism evidence="7 8">
    <name type="scientific">Armadillidium nasatum</name>
    <dbReference type="NCBI Taxonomy" id="96803"/>
    <lineage>
        <taxon>Eukaryota</taxon>
        <taxon>Metazoa</taxon>
        <taxon>Ecdysozoa</taxon>
        <taxon>Arthropoda</taxon>
        <taxon>Crustacea</taxon>
        <taxon>Multicrustacea</taxon>
        <taxon>Malacostraca</taxon>
        <taxon>Eumalacostraca</taxon>
        <taxon>Peracarida</taxon>
        <taxon>Isopoda</taxon>
        <taxon>Oniscidea</taxon>
        <taxon>Crinocheta</taxon>
        <taxon>Armadillidiidae</taxon>
        <taxon>Armadillidium</taxon>
    </lineage>
</organism>
<dbReference type="InterPro" id="IPR043504">
    <property type="entry name" value="Peptidase_S1_PA_chymotrypsin"/>
</dbReference>
<evidence type="ECO:0000256" key="2">
    <source>
        <dbReference type="ARBA" id="ARBA00022525"/>
    </source>
</evidence>
<evidence type="ECO:0000256" key="3">
    <source>
        <dbReference type="ARBA" id="ARBA00022670"/>
    </source>
</evidence>
<keyword evidence="8" id="KW-1185">Reference proteome</keyword>
<evidence type="ECO:0000256" key="5">
    <source>
        <dbReference type="ARBA" id="ARBA00022825"/>
    </source>
</evidence>
<proteinExistence type="predicted"/>
<evidence type="ECO:0000313" key="8">
    <source>
        <dbReference type="Proteomes" id="UP000326759"/>
    </source>
</evidence>
<dbReference type="Gene3D" id="2.40.10.10">
    <property type="entry name" value="Trypsin-like serine proteases"/>
    <property type="match status" value="1"/>
</dbReference>
<dbReference type="EMBL" id="SEYY01004804">
    <property type="protein sequence ID" value="KAB7503610.1"/>
    <property type="molecule type" value="Genomic_DNA"/>
</dbReference>
<dbReference type="GO" id="GO:0006508">
    <property type="term" value="P:proteolysis"/>
    <property type="evidence" value="ECO:0007669"/>
    <property type="project" value="UniProtKB-KW"/>
</dbReference>
<keyword evidence="5" id="KW-0720">Serine protease</keyword>
<dbReference type="PROSITE" id="PS00134">
    <property type="entry name" value="TRYPSIN_HIS"/>
    <property type="match status" value="1"/>
</dbReference>
<keyword evidence="2" id="KW-0964">Secreted</keyword>
<dbReference type="SUPFAM" id="SSF50494">
    <property type="entry name" value="Trypsin-like serine proteases"/>
    <property type="match status" value="1"/>
</dbReference>
<accession>A0A5N5TFA0</accession>
<dbReference type="InterPro" id="IPR018114">
    <property type="entry name" value="TRYPSIN_HIS"/>
</dbReference>
<protein>
    <submittedName>
        <fullName evidence="7">Trypsin</fullName>
    </submittedName>
</protein>
<dbReference type="Pfam" id="PF00089">
    <property type="entry name" value="Trypsin"/>
    <property type="match status" value="1"/>
</dbReference>
<dbReference type="PANTHER" id="PTHR24264:SF65">
    <property type="entry name" value="SRCR DOMAIN-CONTAINING PROTEIN"/>
    <property type="match status" value="1"/>
</dbReference>
<feature type="non-terminal residue" evidence="7">
    <location>
        <position position="1"/>
    </location>
</feature>